<evidence type="ECO:0000259" key="3">
    <source>
        <dbReference type="Pfam" id="PF13102"/>
    </source>
</evidence>
<dbReference type="EMBL" id="HG934468">
    <property type="protein sequence ID" value="CDN32993.1"/>
    <property type="molecule type" value="Genomic_DNA"/>
</dbReference>
<sequence length="428" mass="50005">MFTINIKGKANPKDPQLVKLELIFFKTGYARVSKVVNITGSITDWDSQTQRFKSKGAEATEKNKRLLELKAKYLKVAEEWEEQGSAWAPVQWSHCFDTALHQSKESKVLSVCQAIEIIVERKLSKERIKNGKVLTSISTAKNYRDLMTTLSQFTKQKYDRALSTYYFNEITEEFVSDYAFFLQKRGLENGNNAALESRLRRFYGLLYYADKMNIPNIDMSIFEQVRAKMKPKEFAPKTLPREVITQIENVDRTLFTRLEIFYIDLFLFSFYTGGMANIDVAYLTWDCVDDDGRLEYERIKFPKKARIKLNDKARAITDRYKDKCFGDYMLPIFSRKHITETQQRCRLKKLGYKVNLALRKLQKIIKYKDKITWYAARGTFITEMISADIHPVVVAEMAGNSPNTIYKHYYKNTDYKKIDAKVDKVFGC</sequence>
<dbReference type="PANTHER" id="PTHR30349:SF64">
    <property type="entry name" value="PROPHAGE INTEGRASE INTD-RELATED"/>
    <property type="match status" value="1"/>
</dbReference>
<dbReference type="PATRIC" id="fig|1433126.3.peg.2898"/>
<dbReference type="Gene3D" id="1.10.150.130">
    <property type="match status" value="1"/>
</dbReference>
<dbReference type="Pfam" id="PF13102">
    <property type="entry name" value="Phage_int_SAM_5"/>
    <property type="match status" value="1"/>
</dbReference>
<dbReference type="STRING" id="1433126.BN938_2928"/>
<proteinExistence type="predicted"/>
<dbReference type="Gene3D" id="1.10.443.10">
    <property type="entry name" value="Intergrase catalytic core"/>
    <property type="match status" value="1"/>
</dbReference>
<dbReference type="InterPro" id="IPR025269">
    <property type="entry name" value="SAM-like_dom"/>
</dbReference>
<dbReference type="OrthoDB" id="1062381at2"/>
<dbReference type="GO" id="GO:0015074">
    <property type="term" value="P:DNA integration"/>
    <property type="evidence" value="ECO:0007669"/>
    <property type="project" value="InterPro"/>
</dbReference>
<protein>
    <submittedName>
        <fullName evidence="4">Integrase</fullName>
    </submittedName>
</protein>
<gene>
    <name evidence="4" type="ORF">BN938_2928</name>
</gene>
<dbReference type="InterPro" id="IPR013762">
    <property type="entry name" value="Integrase-like_cat_sf"/>
</dbReference>
<keyword evidence="2" id="KW-0233">DNA recombination</keyword>
<dbReference type="GO" id="GO:0006310">
    <property type="term" value="P:DNA recombination"/>
    <property type="evidence" value="ECO:0007669"/>
    <property type="project" value="UniProtKB-KW"/>
</dbReference>
<reference evidence="4 5" key="1">
    <citation type="journal article" date="2015" name="Genome Announc.">
        <title>Complete Genome Sequence of the Novel Leech Symbiont Mucinivorans hirudinis M3T.</title>
        <authorList>
            <person name="Nelson M.C."/>
            <person name="Bomar L."/>
            <person name="Graf J."/>
        </authorList>
    </citation>
    <scope>NUCLEOTIDE SEQUENCE [LARGE SCALE GENOMIC DNA]</scope>
    <source>
        <strain evidence="5">M3</strain>
    </source>
</reference>
<dbReference type="Proteomes" id="UP000027616">
    <property type="component" value="Chromosome I"/>
</dbReference>
<dbReference type="InterPro" id="IPR011010">
    <property type="entry name" value="DNA_brk_join_enz"/>
</dbReference>
<evidence type="ECO:0000313" key="5">
    <source>
        <dbReference type="Proteomes" id="UP000027616"/>
    </source>
</evidence>
<dbReference type="AlphaFoldDB" id="A0A060RED8"/>
<feature type="domain" description="Phage integrase SAM-like" evidence="3">
    <location>
        <begin position="124"/>
        <end position="214"/>
    </location>
</feature>
<evidence type="ECO:0000313" key="4">
    <source>
        <dbReference type="EMBL" id="CDN32993.1"/>
    </source>
</evidence>
<evidence type="ECO:0000256" key="2">
    <source>
        <dbReference type="ARBA" id="ARBA00023172"/>
    </source>
</evidence>
<dbReference type="InterPro" id="IPR050090">
    <property type="entry name" value="Tyrosine_recombinase_XerCD"/>
</dbReference>
<keyword evidence="1" id="KW-0238">DNA-binding</keyword>
<dbReference type="KEGG" id="rbc:BN938_2928"/>
<dbReference type="SUPFAM" id="SSF56349">
    <property type="entry name" value="DNA breaking-rejoining enzymes"/>
    <property type="match status" value="1"/>
</dbReference>
<accession>A0A060RED8</accession>
<organism evidence="4 5">
    <name type="scientific">Mucinivorans hirudinis</name>
    <dbReference type="NCBI Taxonomy" id="1433126"/>
    <lineage>
        <taxon>Bacteria</taxon>
        <taxon>Pseudomonadati</taxon>
        <taxon>Bacteroidota</taxon>
        <taxon>Bacteroidia</taxon>
        <taxon>Bacteroidales</taxon>
        <taxon>Rikenellaceae</taxon>
        <taxon>Mucinivorans</taxon>
    </lineage>
</organism>
<dbReference type="InterPro" id="IPR010998">
    <property type="entry name" value="Integrase_recombinase_N"/>
</dbReference>
<name>A0A060RED8_9BACT</name>
<evidence type="ECO:0000256" key="1">
    <source>
        <dbReference type="ARBA" id="ARBA00023125"/>
    </source>
</evidence>
<dbReference type="eggNOG" id="COG4974">
    <property type="taxonomic scope" value="Bacteria"/>
</dbReference>
<keyword evidence="5" id="KW-1185">Reference proteome</keyword>
<dbReference type="HOGENOM" id="CLU_645019_0_0_10"/>
<dbReference type="PANTHER" id="PTHR30349">
    <property type="entry name" value="PHAGE INTEGRASE-RELATED"/>
    <property type="match status" value="1"/>
</dbReference>
<dbReference type="GO" id="GO:0003677">
    <property type="term" value="F:DNA binding"/>
    <property type="evidence" value="ECO:0007669"/>
    <property type="project" value="UniProtKB-KW"/>
</dbReference>